<dbReference type="InterPro" id="IPR001525">
    <property type="entry name" value="C5_MeTfrase"/>
</dbReference>
<reference evidence="3" key="1">
    <citation type="journal article" date="2021" name="Proc. Natl. Acad. Sci. U.S.A.">
        <title>A Catalog of Tens of Thousands of Viruses from Human Metagenomes Reveals Hidden Associations with Chronic Diseases.</title>
        <authorList>
            <person name="Tisza M.J."/>
            <person name="Buck C.B."/>
        </authorList>
    </citation>
    <scope>NUCLEOTIDE SEQUENCE</scope>
    <source>
        <strain evidence="3">Ct5O42</strain>
    </source>
</reference>
<accession>A0A8D9PDD1</accession>
<dbReference type="InterPro" id="IPR029063">
    <property type="entry name" value="SAM-dependent_MTases_sf"/>
</dbReference>
<dbReference type="GO" id="GO:0008168">
    <property type="term" value="F:methyltransferase activity"/>
    <property type="evidence" value="ECO:0007669"/>
    <property type="project" value="UniProtKB-KW"/>
</dbReference>
<name>A0A8D9PDD1_9CAUD</name>
<organism evidence="3">
    <name type="scientific">Podoviridae sp. ct5O42</name>
    <dbReference type="NCBI Taxonomy" id="2826084"/>
    <lineage>
        <taxon>Viruses</taxon>
        <taxon>Duplodnaviria</taxon>
        <taxon>Heunggongvirae</taxon>
        <taxon>Uroviricota</taxon>
        <taxon>Caudoviricetes</taxon>
    </lineage>
</organism>
<dbReference type="GO" id="GO:0032259">
    <property type="term" value="P:methylation"/>
    <property type="evidence" value="ECO:0007669"/>
    <property type="project" value="UniProtKB-KW"/>
</dbReference>
<sequence>MKVLELFAGTRSIGKAFEARGHEVFSIEWDKRFENIDLYADIMTVTAADIIREFGRPDVIWASPDCATFSIAAISHHRRKNEETGNLDPVSEYAKFCDKVDQHVLRLILALSPVYWFIENPRGGMRKMTWMQGLPRYTVTYCQYGDTRMKPTDIWTNHPDPGFKPPCHNGDLCHVAAPRGAKTGTQGLKGSMERSVIPKELCEHIVDICEGGMMTCELG</sequence>
<proteinExistence type="predicted"/>
<dbReference type="EMBL" id="BK014723">
    <property type="protein sequence ID" value="DAD55323.1"/>
    <property type="molecule type" value="Genomic_DNA"/>
</dbReference>
<keyword evidence="1 3" id="KW-0489">Methyltransferase</keyword>
<protein>
    <submittedName>
        <fullName evidence="3">DNA (Cytosine 5) methyltransferase</fullName>
    </submittedName>
</protein>
<dbReference type="Pfam" id="PF00145">
    <property type="entry name" value="DNA_methylase"/>
    <property type="match status" value="1"/>
</dbReference>
<evidence type="ECO:0000313" key="3">
    <source>
        <dbReference type="EMBL" id="DAD55323.1"/>
    </source>
</evidence>
<dbReference type="Gene3D" id="3.40.50.150">
    <property type="entry name" value="Vaccinia Virus protein VP39"/>
    <property type="match status" value="1"/>
</dbReference>
<evidence type="ECO:0000256" key="2">
    <source>
        <dbReference type="ARBA" id="ARBA00022679"/>
    </source>
</evidence>
<dbReference type="SUPFAM" id="SSF53335">
    <property type="entry name" value="S-adenosyl-L-methionine-dependent methyltransferases"/>
    <property type="match status" value="1"/>
</dbReference>
<keyword evidence="2 3" id="KW-0808">Transferase</keyword>
<evidence type="ECO:0000256" key="1">
    <source>
        <dbReference type="ARBA" id="ARBA00022603"/>
    </source>
</evidence>